<dbReference type="EMBL" id="OW152826">
    <property type="protein sequence ID" value="CAH2042439.1"/>
    <property type="molecule type" value="Genomic_DNA"/>
</dbReference>
<dbReference type="Proteomes" id="UP000837857">
    <property type="component" value="Chromosome 14"/>
</dbReference>
<gene>
    <name evidence="1" type="ORF">IPOD504_LOCUS3822</name>
</gene>
<keyword evidence="2" id="KW-1185">Reference proteome</keyword>
<feature type="non-terminal residue" evidence="1">
    <location>
        <position position="1"/>
    </location>
</feature>
<dbReference type="InterPro" id="IPR036682">
    <property type="entry name" value="OS_D_A10/PebIII_sf"/>
</dbReference>
<evidence type="ECO:0000313" key="1">
    <source>
        <dbReference type="EMBL" id="CAH2042439.1"/>
    </source>
</evidence>
<dbReference type="InterPro" id="IPR005055">
    <property type="entry name" value="A10/PebIII"/>
</dbReference>
<dbReference type="SUPFAM" id="SSF100910">
    <property type="entry name" value="Chemosensory protein Csp2"/>
    <property type="match status" value="1"/>
</dbReference>
<evidence type="ECO:0000313" key="2">
    <source>
        <dbReference type="Proteomes" id="UP000837857"/>
    </source>
</evidence>
<sequence>MYNKLTSIGSTILSKSKRFRMKTFILVACLILSAYAAEKYNSKYDNFDVDTLTGNDRLLKSYINCFLEKGKCTSEGTDFKKALPEAVETSCGKCTEKQKSNVRKVIKAIQQKFPKQWEELVAKNDPTGLSTSDLLIWVNGWHLDGVKQVTGNESVGLHVCLCVSPDSEPLAPDLLANP</sequence>
<accession>A0ABN8I4A9</accession>
<dbReference type="PANTHER" id="PTHR11257">
    <property type="entry name" value="CHEMOSENSORY PROTEIN-RELATED"/>
    <property type="match status" value="1"/>
</dbReference>
<dbReference type="Gene3D" id="1.10.2080.10">
    <property type="entry name" value="Insect odorant-binding protein A10/Ejaculatory bulb-specific protein 3"/>
    <property type="match status" value="1"/>
</dbReference>
<reference evidence="1" key="1">
    <citation type="submission" date="2022-03" db="EMBL/GenBank/DDBJ databases">
        <authorList>
            <person name="Martin H S."/>
        </authorList>
    </citation>
    <scope>NUCLEOTIDE SEQUENCE</scope>
</reference>
<name>A0ABN8I4A9_9NEOP</name>
<dbReference type="PANTHER" id="PTHR11257:SF13">
    <property type="entry name" value="GEO07322P1"/>
    <property type="match status" value="1"/>
</dbReference>
<dbReference type="Pfam" id="PF03392">
    <property type="entry name" value="OS-D"/>
    <property type="match status" value="1"/>
</dbReference>
<organism evidence="1 2">
    <name type="scientific">Iphiclides podalirius</name>
    <name type="common">scarce swallowtail</name>
    <dbReference type="NCBI Taxonomy" id="110791"/>
    <lineage>
        <taxon>Eukaryota</taxon>
        <taxon>Metazoa</taxon>
        <taxon>Ecdysozoa</taxon>
        <taxon>Arthropoda</taxon>
        <taxon>Hexapoda</taxon>
        <taxon>Insecta</taxon>
        <taxon>Pterygota</taxon>
        <taxon>Neoptera</taxon>
        <taxon>Endopterygota</taxon>
        <taxon>Lepidoptera</taxon>
        <taxon>Glossata</taxon>
        <taxon>Ditrysia</taxon>
        <taxon>Papilionoidea</taxon>
        <taxon>Papilionidae</taxon>
        <taxon>Papilioninae</taxon>
        <taxon>Iphiclides</taxon>
    </lineage>
</organism>
<proteinExistence type="predicted"/>
<protein>
    <submittedName>
        <fullName evidence="1">Uncharacterized protein</fullName>
    </submittedName>
</protein>